<dbReference type="EMBL" id="CP031023">
    <property type="protein sequence ID" value="AZA16244.1"/>
    <property type="molecule type" value="Genomic_DNA"/>
</dbReference>
<dbReference type="InterPro" id="IPR036736">
    <property type="entry name" value="ACP-like_sf"/>
</dbReference>
<evidence type="ECO:0000256" key="2">
    <source>
        <dbReference type="ARBA" id="ARBA00022553"/>
    </source>
</evidence>
<evidence type="ECO:0000313" key="6">
    <source>
        <dbReference type="EMBL" id="MCD5564231.1"/>
    </source>
</evidence>
<dbReference type="GO" id="GO:0000036">
    <property type="term" value="F:acyl carrier activity"/>
    <property type="evidence" value="ECO:0007669"/>
    <property type="project" value="UniProtKB-UniRule"/>
</dbReference>
<sequence>MSEAEIFATVKKIAVEELDVEEDQVTMEANIKDDLEADSLDLFEIVNELEDEYDIELDADENTKTVADVVALVQKQLAEKD</sequence>
<reference evidence="6 7" key="2">
    <citation type="submission" date="2021-12" db="EMBL/GenBank/DDBJ databases">
        <title>Antimicrobial susceptibility of Lactobacillus delbrueckii subsp. lactis obtained from milk products and other habitats.</title>
        <authorList>
            <person name="Shani N."/>
        </authorList>
    </citation>
    <scope>NUCLEOTIDE SEQUENCE [LARGE SCALE GENOMIC DNA]</scope>
    <source>
        <strain evidence="6 7">FAM 21755</strain>
    </source>
</reference>
<dbReference type="HAMAP" id="MF_01217">
    <property type="entry name" value="Acyl_carrier"/>
    <property type="match status" value="1"/>
</dbReference>
<comment type="subcellular location">
    <subcellularLocation>
        <location evidence="3">Cytoplasm</location>
    </subcellularLocation>
</comment>
<evidence type="ECO:0000256" key="3">
    <source>
        <dbReference type="HAMAP-Rule" id="MF_01217"/>
    </source>
</evidence>
<dbReference type="Pfam" id="PF00550">
    <property type="entry name" value="PP-binding"/>
    <property type="match status" value="1"/>
</dbReference>
<dbReference type="GeneID" id="69668857"/>
<keyword evidence="3" id="KW-0444">Lipid biosynthesis</keyword>
<evidence type="ECO:0000259" key="4">
    <source>
        <dbReference type="PROSITE" id="PS50075"/>
    </source>
</evidence>
<feature type="domain" description="Carrier" evidence="4">
    <location>
        <begin position="4"/>
        <end position="81"/>
    </location>
</feature>
<protein>
    <recommendedName>
        <fullName evidence="3">Acyl carrier protein</fullName>
        <shortName evidence="3">ACP</shortName>
    </recommendedName>
</protein>
<dbReference type="PROSITE" id="PS50075">
    <property type="entry name" value="CARRIER"/>
    <property type="match status" value="1"/>
</dbReference>
<dbReference type="InterPro" id="IPR003231">
    <property type="entry name" value="ACP"/>
</dbReference>
<organism evidence="5">
    <name type="scientific">Lactobacillus delbrueckii subsp. lactis</name>
    <dbReference type="NCBI Taxonomy" id="29397"/>
    <lineage>
        <taxon>Bacteria</taxon>
        <taxon>Bacillati</taxon>
        <taxon>Bacillota</taxon>
        <taxon>Bacilli</taxon>
        <taxon>Lactobacillales</taxon>
        <taxon>Lactobacillaceae</taxon>
        <taxon>Lactobacillus</taxon>
    </lineage>
</organism>
<proteinExistence type="inferred from homology"/>
<keyword evidence="1 3" id="KW-0596">Phosphopantetheine</keyword>
<dbReference type="Gene3D" id="1.10.1200.10">
    <property type="entry name" value="ACP-like"/>
    <property type="match status" value="1"/>
</dbReference>
<dbReference type="UniPathway" id="UPA00094"/>
<gene>
    <name evidence="3" type="primary">acpP</name>
    <name evidence="5" type="ORF">DQL93_06830</name>
    <name evidence="6" type="ORF">LOB85_09030</name>
</gene>
<dbReference type="Proteomes" id="UP001200334">
    <property type="component" value="Unassembled WGS sequence"/>
</dbReference>
<keyword evidence="3" id="KW-0963">Cytoplasm</keyword>
<comment type="similarity">
    <text evidence="3">Belongs to the acyl carrier protein (ACP) family.</text>
</comment>
<dbReference type="InterPro" id="IPR009081">
    <property type="entry name" value="PP-bd_ACP"/>
</dbReference>
<reference evidence="5" key="1">
    <citation type="submission" date="2018-07" db="EMBL/GenBank/DDBJ databases">
        <authorList>
            <person name="Somerville V."/>
        </authorList>
    </citation>
    <scope>NUCLEOTIDE SEQUENCE</scope>
    <source>
        <strain evidence="5">NWC_2_2</strain>
    </source>
</reference>
<name>A0A061CV01_LACDL</name>
<keyword evidence="3" id="KW-0275">Fatty acid biosynthesis</keyword>
<dbReference type="EMBL" id="JAJNUY010000055">
    <property type="protein sequence ID" value="MCD5564231.1"/>
    <property type="molecule type" value="Genomic_DNA"/>
</dbReference>
<comment type="PTM">
    <text evidence="3">4'-phosphopantetheine is transferred from CoA to a specific serine of apo-ACP by AcpS. This modification is essential for activity because fatty acids are bound in thioester linkage to the sulfhydryl of the prosthetic group.</text>
</comment>
<comment type="function">
    <text evidence="3">Carrier of the growing fatty acid chain in fatty acid biosynthesis.</text>
</comment>
<accession>A0A061CV01</accession>
<feature type="modified residue" description="O-(pantetheine 4'-phosphoryl)serine" evidence="3">
    <location>
        <position position="39"/>
    </location>
</feature>
<evidence type="ECO:0000256" key="1">
    <source>
        <dbReference type="ARBA" id="ARBA00022450"/>
    </source>
</evidence>
<dbReference type="NCBIfam" id="NF002150">
    <property type="entry name" value="PRK00982.1-4"/>
    <property type="match status" value="1"/>
</dbReference>
<comment type="pathway">
    <text evidence="3">Lipid metabolism; fatty acid biosynthesis.</text>
</comment>
<dbReference type="GO" id="GO:0005737">
    <property type="term" value="C:cytoplasm"/>
    <property type="evidence" value="ECO:0007669"/>
    <property type="project" value="UniProtKB-SubCell"/>
</dbReference>
<dbReference type="RefSeq" id="WP_002877474.1">
    <property type="nucleotide sequence ID" value="NZ_BJLK01000005.1"/>
</dbReference>
<dbReference type="SUPFAM" id="SSF47336">
    <property type="entry name" value="ACP-like"/>
    <property type="match status" value="1"/>
</dbReference>
<evidence type="ECO:0000313" key="7">
    <source>
        <dbReference type="Proteomes" id="UP001200334"/>
    </source>
</evidence>
<dbReference type="AlphaFoldDB" id="A0A061CV01"/>
<evidence type="ECO:0000313" key="5">
    <source>
        <dbReference type="EMBL" id="AZA16244.1"/>
    </source>
</evidence>
<keyword evidence="2 3" id="KW-0597">Phosphoprotein</keyword>
<keyword evidence="3" id="KW-0276">Fatty acid metabolism</keyword>
<keyword evidence="3" id="KW-0443">Lipid metabolism</keyword>